<comment type="caution">
    <text evidence="2">The sequence shown here is derived from an EMBL/GenBank/DDBJ whole genome shotgun (WGS) entry which is preliminary data.</text>
</comment>
<sequence length="120" mass="13749">MAEVFKEDLVERFQEVPSESIFYEITPEESSILFYFLGLVISEKLTIDELNLLANGLFETAQVMFIIASHRQMLNDALQARQDKQDAAESAAAAENMKREITGLKQQIRQLQKQIDELKP</sequence>
<proteinExistence type="predicted"/>
<evidence type="ECO:0000313" key="3">
    <source>
        <dbReference type="Proteomes" id="UP000295063"/>
    </source>
</evidence>
<organism evidence="2 3">
    <name type="scientific">Anaerospora hongkongensis</name>
    <dbReference type="NCBI Taxonomy" id="244830"/>
    <lineage>
        <taxon>Bacteria</taxon>
        <taxon>Bacillati</taxon>
        <taxon>Bacillota</taxon>
        <taxon>Negativicutes</taxon>
        <taxon>Selenomonadales</taxon>
        <taxon>Sporomusaceae</taxon>
        <taxon>Anaerospora</taxon>
    </lineage>
</organism>
<feature type="coiled-coil region" evidence="1">
    <location>
        <begin position="87"/>
        <end position="114"/>
    </location>
</feature>
<evidence type="ECO:0000256" key="1">
    <source>
        <dbReference type="SAM" id="Coils"/>
    </source>
</evidence>
<dbReference type="OrthoDB" id="1684102at2"/>
<dbReference type="Proteomes" id="UP000295063">
    <property type="component" value="Unassembled WGS sequence"/>
</dbReference>
<dbReference type="RefSeq" id="WP_132079109.1">
    <property type="nucleotide sequence ID" value="NZ_SLUI01000005.1"/>
</dbReference>
<gene>
    <name evidence="2" type="ORF">EV210_105317</name>
</gene>
<keyword evidence="1" id="KW-0175">Coiled coil</keyword>
<dbReference type="AlphaFoldDB" id="A0A4V2Q8R0"/>
<accession>A0A4V2Q8R0</accession>
<protein>
    <submittedName>
        <fullName evidence="2">Uncharacterized protein</fullName>
    </submittedName>
</protein>
<name>A0A4V2Q8R0_9FIRM</name>
<dbReference type="EMBL" id="SLUI01000005">
    <property type="protein sequence ID" value="TCL37875.1"/>
    <property type="molecule type" value="Genomic_DNA"/>
</dbReference>
<reference evidence="2 3" key="1">
    <citation type="submission" date="2019-03" db="EMBL/GenBank/DDBJ databases">
        <title>Genomic Encyclopedia of Type Strains, Phase IV (KMG-IV): sequencing the most valuable type-strain genomes for metagenomic binning, comparative biology and taxonomic classification.</title>
        <authorList>
            <person name="Goeker M."/>
        </authorList>
    </citation>
    <scope>NUCLEOTIDE SEQUENCE [LARGE SCALE GENOMIC DNA]</scope>
    <source>
        <strain evidence="2 3">DSM 15969</strain>
    </source>
</reference>
<evidence type="ECO:0000313" key="2">
    <source>
        <dbReference type="EMBL" id="TCL37875.1"/>
    </source>
</evidence>
<keyword evidence="3" id="KW-1185">Reference proteome</keyword>